<reference evidence="2" key="2">
    <citation type="submission" date="2012-12" db="EMBL/GenBank/DDBJ databases">
        <authorList>
            <person name="Gao Y.W."/>
            <person name="Fan S.T."/>
            <person name="Sun H.T."/>
            <person name="Wang Z."/>
            <person name="Gao X.L."/>
            <person name="Li Y.G."/>
            <person name="Wang T.C."/>
            <person name="Zhang K."/>
            <person name="Xu W.W."/>
            <person name="Yu Z.J."/>
            <person name="Xia X.Z."/>
        </authorList>
    </citation>
    <scope>NUCLEOTIDE SEQUENCE</scope>
    <source>
        <strain evidence="2">FR3</strain>
    </source>
</reference>
<dbReference type="WormBase" id="Bm14179">
    <property type="protein sequence ID" value="BM44207"/>
    <property type="gene ID" value="WBGene00234440"/>
</dbReference>
<evidence type="ECO:0000256" key="1">
    <source>
        <dbReference type="SAM" id="MobiDB-lite"/>
    </source>
</evidence>
<sequence length="136" mass="15293">MSIATVSTNKLPFAIQTILGGDDEQLKISESERSSSKSDLPRKNYDQSCLPECPDIISIAPYHFPCILTRIEFQQGARNRVHSLPENRKQTENPKQVGQRNRTTQIDESLKMDSKHIAFMACSIKSKSSARYCSCA</sequence>
<accession>A0A0J9XT11</accession>
<feature type="region of interest" description="Disordered" evidence="1">
    <location>
        <begin position="79"/>
        <end position="107"/>
    </location>
</feature>
<feature type="compositionally biased region" description="Polar residues" evidence="1">
    <location>
        <begin position="93"/>
        <end position="107"/>
    </location>
</feature>
<organism evidence="2">
    <name type="scientific">Brugia malayi</name>
    <name type="common">Filarial nematode worm</name>
    <dbReference type="NCBI Taxonomy" id="6279"/>
    <lineage>
        <taxon>Eukaryota</taxon>
        <taxon>Metazoa</taxon>
        <taxon>Ecdysozoa</taxon>
        <taxon>Nematoda</taxon>
        <taxon>Chromadorea</taxon>
        <taxon>Rhabditida</taxon>
        <taxon>Spirurina</taxon>
        <taxon>Spiruromorpha</taxon>
        <taxon>Filarioidea</taxon>
        <taxon>Onchocercidae</taxon>
        <taxon>Brugia</taxon>
    </lineage>
</organism>
<reference evidence="2" key="1">
    <citation type="journal article" date="2007" name="Science">
        <title>Draft genome of the filarial nematode parasite Brugia malayi.</title>
        <authorList>
            <person name="Ghedin E."/>
            <person name="Wang S."/>
            <person name="Spiro D."/>
            <person name="Caler E."/>
            <person name="Zhao Q."/>
            <person name="Crabtree J."/>
            <person name="Allen J.E."/>
            <person name="Delcher A.L."/>
            <person name="Guiliano D.B."/>
            <person name="Miranda-Saavedra D."/>
            <person name="Angiuoli S.V."/>
            <person name="Creasy T."/>
            <person name="Amedeo P."/>
            <person name="Haas B."/>
            <person name="El-Sayed N.M."/>
            <person name="Wortman J.R."/>
            <person name="Feldblyum T."/>
            <person name="Tallon L."/>
            <person name="Schatz M."/>
            <person name="Shumway M."/>
            <person name="Koo H."/>
            <person name="Salzberg S.L."/>
            <person name="Schobel S."/>
            <person name="Pertea M."/>
            <person name="Pop M."/>
            <person name="White O."/>
            <person name="Barton G.J."/>
            <person name="Carlow C.K."/>
            <person name="Crawford M.J."/>
            <person name="Daub J."/>
            <person name="Dimmic M.W."/>
            <person name="Estes C.F."/>
            <person name="Foster J.M."/>
            <person name="Ganatra M."/>
            <person name="Gregory W.F."/>
            <person name="Johnson N.M."/>
            <person name="Jin J."/>
            <person name="Komuniecki R."/>
            <person name="Korf I."/>
            <person name="Kumar S."/>
            <person name="Laney S."/>
            <person name="Li B.W."/>
            <person name="Li W."/>
            <person name="Lindblom T.H."/>
            <person name="Lustigman S."/>
            <person name="Ma D."/>
            <person name="Maina C.V."/>
            <person name="Martin D.M."/>
            <person name="McCarter J.P."/>
            <person name="McReynolds L."/>
            <person name="Mitreva M."/>
            <person name="Nutman T.B."/>
            <person name="Parkinson J."/>
            <person name="Peregrin-Alvarez J.M."/>
            <person name="Poole C."/>
            <person name="Ren Q."/>
            <person name="Saunders L."/>
            <person name="Sluder A.E."/>
            <person name="Smith K."/>
            <person name="Stanke M."/>
            <person name="Unnasch T.R."/>
            <person name="Ware J."/>
            <person name="Wei A.D."/>
            <person name="Weil G."/>
            <person name="Williams D.J."/>
            <person name="Zhang Y."/>
            <person name="Williams S.A."/>
            <person name="Fraser-Liggett C."/>
            <person name="Slatko B."/>
            <person name="Blaxter M.L."/>
            <person name="Scott A.L."/>
        </authorList>
    </citation>
    <scope>NUCLEOTIDE SEQUENCE</scope>
    <source>
        <strain evidence="2">FR3</strain>
    </source>
</reference>
<gene>
    <name evidence="2 3" type="ORF">Bm14179</name>
    <name evidence="2" type="ORF">BM_Bm14179</name>
</gene>
<name>A0A0J9XT11_BRUMA</name>
<protein>
    <submittedName>
        <fullName evidence="2">Bm14179</fullName>
    </submittedName>
</protein>
<evidence type="ECO:0000313" key="3">
    <source>
        <dbReference type="WormBase" id="Bm14179"/>
    </source>
</evidence>
<feature type="compositionally biased region" description="Basic and acidic residues" evidence="1">
    <location>
        <begin position="83"/>
        <end position="92"/>
    </location>
</feature>
<dbReference type="EMBL" id="LN856931">
    <property type="protein sequence ID" value="CDP94566.1"/>
    <property type="molecule type" value="Genomic_DNA"/>
</dbReference>
<proteinExistence type="predicted"/>
<evidence type="ECO:0000313" key="2">
    <source>
        <dbReference type="EMBL" id="CDP94566.1"/>
    </source>
</evidence>
<dbReference type="AlphaFoldDB" id="A0A0J9XT11"/>
<feature type="region of interest" description="Disordered" evidence="1">
    <location>
        <begin position="26"/>
        <end position="45"/>
    </location>
</feature>